<dbReference type="EMBL" id="WHPN01000014">
    <property type="protein sequence ID" value="KAF4411062.1"/>
    <property type="molecule type" value="Genomic_DNA"/>
</dbReference>
<evidence type="ECO:0000256" key="2">
    <source>
        <dbReference type="ARBA" id="ARBA00023002"/>
    </source>
</evidence>
<dbReference type="InterPro" id="IPR057326">
    <property type="entry name" value="KR_dom"/>
</dbReference>
<evidence type="ECO:0000313" key="5">
    <source>
        <dbReference type="Proteomes" id="UP000621266"/>
    </source>
</evidence>
<comment type="similarity">
    <text evidence="1">Belongs to the short-chain dehydrogenases/reductases (SDR) family.</text>
</comment>
<reference evidence="4 5" key="1">
    <citation type="submission" date="2019-10" db="EMBL/GenBank/DDBJ databases">
        <title>Streptomyces tenebrisbrunneis sp.nov., an endogenous actinomycete isolated from of Lycium ruthenicum.</title>
        <authorList>
            <person name="Ma L."/>
        </authorList>
    </citation>
    <scope>NUCLEOTIDE SEQUENCE [LARGE SCALE GENOMIC DNA]</scope>
    <source>
        <strain evidence="4 5">TRM 66187</strain>
    </source>
</reference>
<dbReference type="SUPFAM" id="SSF51735">
    <property type="entry name" value="NAD(P)-binding Rossmann-fold domains"/>
    <property type="match status" value="1"/>
</dbReference>
<dbReference type="CDD" id="cd05233">
    <property type="entry name" value="SDR_c"/>
    <property type="match status" value="1"/>
</dbReference>
<dbReference type="SMART" id="SM00822">
    <property type="entry name" value="PKS_KR"/>
    <property type="match status" value="1"/>
</dbReference>
<accession>A0ABQ7FQN6</accession>
<feature type="domain" description="Ketoreductase" evidence="3">
    <location>
        <begin position="9"/>
        <end position="204"/>
    </location>
</feature>
<proteinExistence type="inferred from homology"/>
<gene>
    <name evidence="4" type="ORF">GCU69_00670</name>
</gene>
<dbReference type="Pfam" id="PF13561">
    <property type="entry name" value="adh_short_C2"/>
    <property type="match status" value="1"/>
</dbReference>
<comment type="caution">
    <text evidence="4">The sequence shown here is derived from an EMBL/GenBank/DDBJ whole genome shotgun (WGS) entry which is preliminary data.</text>
</comment>
<dbReference type="PANTHER" id="PTHR43639:SF1">
    <property type="entry name" value="SHORT-CHAIN DEHYDROGENASE_REDUCTASE FAMILY PROTEIN"/>
    <property type="match status" value="1"/>
</dbReference>
<dbReference type="InterPro" id="IPR036291">
    <property type="entry name" value="NAD(P)-bd_dom_sf"/>
</dbReference>
<protein>
    <submittedName>
        <fullName evidence="4">SDR family oxidoreductase</fullName>
    </submittedName>
</protein>
<dbReference type="PRINTS" id="PR00081">
    <property type="entry name" value="GDHRDH"/>
</dbReference>
<organism evidence="4 5">
    <name type="scientific">Streptomyces lycii</name>
    <dbReference type="NCBI Taxonomy" id="2654337"/>
    <lineage>
        <taxon>Bacteria</taxon>
        <taxon>Bacillati</taxon>
        <taxon>Actinomycetota</taxon>
        <taxon>Actinomycetes</taxon>
        <taxon>Kitasatosporales</taxon>
        <taxon>Streptomycetaceae</taxon>
        <taxon>Streptomyces</taxon>
    </lineage>
</organism>
<dbReference type="PANTHER" id="PTHR43639">
    <property type="entry name" value="OXIDOREDUCTASE, SHORT-CHAIN DEHYDROGENASE/REDUCTASE FAMILY (AFU_ORTHOLOGUE AFUA_5G02870)"/>
    <property type="match status" value="1"/>
</dbReference>
<dbReference type="PRINTS" id="PR00080">
    <property type="entry name" value="SDRFAMILY"/>
</dbReference>
<evidence type="ECO:0000256" key="1">
    <source>
        <dbReference type="ARBA" id="ARBA00006484"/>
    </source>
</evidence>
<dbReference type="Proteomes" id="UP000621266">
    <property type="component" value="Unassembled WGS sequence"/>
</dbReference>
<keyword evidence="2" id="KW-0560">Oxidoreductase</keyword>
<evidence type="ECO:0000259" key="3">
    <source>
        <dbReference type="SMART" id="SM00822"/>
    </source>
</evidence>
<dbReference type="InterPro" id="IPR002347">
    <property type="entry name" value="SDR_fam"/>
</dbReference>
<dbReference type="RefSeq" id="WP_098750260.1">
    <property type="nucleotide sequence ID" value="NZ_WHPN01000014.1"/>
</dbReference>
<sequence>MLNTGLDQRVVLVTGGSGGIGRAISRAFAAQGARVAVHYYATETAAPGNRRWEHRTPSAETAHAFAAELGRAVAVPADLSAPDAAERLLDAVEDPMGPVDVLVNCAAHCESPDTVDALTPEGMERHYRVNAIAPALLTGELARRADGAPGRQPPCVVNVTTDAARAFPGQIGYGTSKAALEAFTRAAALDLGKAGIRVNAVAPGPVQTGWMSEELEAQVRELIPLGRVGQPEDIADAAVFLASQQARWITGQVIQVAGGHAL</sequence>
<dbReference type="Gene3D" id="3.40.50.720">
    <property type="entry name" value="NAD(P)-binding Rossmann-like Domain"/>
    <property type="match status" value="1"/>
</dbReference>
<keyword evidence="5" id="KW-1185">Reference proteome</keyword>
<name>A0ABQ7FQN6_9ACTN</name>
<evidence type="ECO:0000313" key="4">
    <source>
        <dbReference type="EMBL" id="KAF4411062.1"/>
    </source>
</evidence>